<proteinExistence type="predicted"/>
<comment type="caution">
    <text evidence="2">The sequence shown here is derived from an EMBL/GenBank/DDBJ whole genome shotgun (WGS) entry which is preliminary data.</text>
</comment>
<gene>
    <name evidence="2" type="ORF">V8G56_13770</name>
</gene>
<feature type="transmembrane region" description="Helical" evidence="1">
    <location>
        <begin position="30"/>
        <end position="52"/>
    </location>
</feature>
<evidence type="ECO:0000313" key="3">
    <source>
        <dbReference type="Proteomes" id="UP001610104"/>
    </source>
</evidence>
<evidence type="ECO:0000256" key="1">
    <source>
        <dbReference type="SAM" id="Phobius"/>
    </source>
</evidence>
<keyword evidence="1" id="KW-0812">Transmembrane</keyword>
<feature type="transmembrane region" description="Helical" evidence="1">
    <location>
        <begin position="7"/>
        <end position="24"/>
    </location>
</feature>
<sequence length="59" mass="6580">MLTDKQSIFLCGLLGIGIFVSGVLEILDNFITKTVLTILFIVIITNLIVTVLKKKEEKE</sequence>
<keyword evidence="1" id="KW-0472">Membrane</keyword>
<evidence type="ECO:0000313" key="2">
    <source>
        <dbReference type="EMBL" id="MFH6769815.1"/>
    </source>
</evidence>
<accession>A0ABW7MTA8</accession>
<reference evidence="2 3" key="1">
    <citation type="submission" date="2024-02" db="EMBL/GenBank/DDBJ databases">
        <title>A Gaetbulibacter species isolated from tidal flats and genomic insights of their niches.</title>
        <authorList>
            <person name="Ye Y."/>
        </authorList>
    </citation>
    <scope>NUCLEOTIDE SEQUENCE [LARGE SCALE GENOMIC DNA]</scope>
    <source>
        <strain evidence="2 3">KEM-8</strain>
    </source>
</reference>
<dbReference type="RefSeq" id="WP_395439040.1">
    <property type="nucleotide sequence ID" value="NZ_JBAWKC010000005.1"/>
</dbReference>
<keyword evidence="1" id="KW-1133">Transmembrane helix</keyword>
<organism evidence="2 3">
    <name type="scientific">Gaetbulibacter aquiaggeris</name>
    <dbReference type="NCBI Taxonomy" id="1735373"/>
    <lineage>
        <taxon>Bacteria</taxon>
        <taxon>Pseudomonadati</taxon>
        <taxon>Bacteroidota</taxon>
        <taxon>Flavobacteriia</taxon>
        <taxon>Flavobacteriales</taxon>
        <taxon>Flavobacteriaceae</taxon>
        <taxon>Gaetbulibacter</taxon>
    </lineage>
</organism>
<name>A0ABW7MTA8_9FLAO</name>
<dbReference type="Proteomes" id="UP001610104">
    <property type="component" value="Unassembled WGS sequence"/>
</dbReference>
<keyword evidence="3" id="KW-1185">Reference proteome</keyword>
<dbReference type="EMBL" id="JBAWKC010000005">
    <property type="protein sequence ID" value="MFH6769815.1"/>
    <property type="molecule type" value="Genomic_DNA"/>
</dbReference>
<protein>
    <submittedName>
        <fullName evidence="2">Uncharacterized protein</fullName>
    </submittedName>
</protein>